<dbReference type="Gene3D" id="3.30.1360.60">
    <property type="entry name" value="Glucose permease domain IIB"/>
    <property type="match status" value="1"/>
</dbReference>
<dbReference type="GO" id="GO:0016301">
    <property type="term" value="F:kinase activity"/>
    <property type="evidence" value="ECO:0007669"/>
    <property type="project" value="UniProtKB-KW"/>
</dbReference>
<dbReference type="GO" id="GO:0008982">
    <property type="term" value="F:protein-N(PI)-phosphohistidine-sugar phosphotransferase activity"/>
    <property type="evidence" value="ECO:0007669"/>
    <property type="project" value="InterPro"/>
</dbReference>
<dbReference type="EMBL" id="WMQE01000003">
    <property type="protein sequence ID" value="MTK20241.1"/>
    <property type="molecule type" value="Genomic_DNA"/>
</dbReference>
<keyword evidence="5" id="KW-0808">Transferase</keyword>
<evidence type="ECO:0000256" key="6">
    <source>
        <dbReference type="ARBA" id="ARBA00022683"/>
    </source>
</evidence>
<dbReference type="GO" id="GO:0015771">
    <property type="term" value="P:trehalose transport"/>
    <property type="evidence" value="ECO:0007669"/>
    <property type="project" value="TreeGrafter"/>
</dbReference>
<organism evidence="11 12">
    <name type="scientific">Turicibacter sanguinis</name>
    <dbReference type="NCBI Taxonomy" id="154288"/>
    <lineage>
        <taxon>Bacteria</taxon>
        <taxon>Bacillati</taxon>
        <taxon>Bacillota</taxon>
        <taxon>Erysipelotrichia</taxon>
        <taxon>Erysipelotrichales</taxon>
        <taxon>Turicibacteraceae</taxon>
        <taxon>Turicibacter</taxon>
    </lineage>
</organism>
<evidence type="ECO:0000313" key="11">
    <source>
        <dbReference type="EMBL" id="MTK20241.1"/>
    </source>
</evidence>
<dbReference type="PANTHER" id="PTHR30175:SF7">
    <property type="entry name" value="NEGATIVE REGULATOR OF SACY ACTIVITY"/>
    <property type="match status" value="1"/>
</dbReference>
<keyword evidence="6" id="KW-0598">Phosphotransferase system</keyword>
<keyword evidence="7" id="KW-0812">Transmembrane</keyword>
<evidence type="ECO:0000256" key="9">
    <source>
        <dbReference type="ARBA" id="ARBA00022989"/>
    </source>
</evidence>
<reference evidence="11 12" key="1">
    <citation type="journal article" date="2019" name="Nat. Med.">
        <title>A library of human gut bacterial isolates paired with longitudinal multiomics data enables mechanistic microbiome research.</title>
        <authorList>
            <person name="Poyet M."/>
            <person name="Groussin M."/>
            <person name="Gibbons S.M."/>
            <person name="Avila-Pacheco J."/>
            <person name="Jiang X."/>
            <person name="Kearney S.M."/>
            <person name="Perrotta A.R."/>
            <person name="Berdy B."/>
            <person name="Zhao S."/>
            <person name="Lieberman T.D."/>
            <person name="Swanson P.K."/>
            <person name="Smith M."/>
            <person name="Roesemann S."/>
            <person name="Alexander J.E."/>
            <person name="Rich S.A."/>
            <person name="Livny J."/>
            <person name="Vlamakis H."/>
            <person name="Clish C."/>
            <person name="Bullock K."/>
            <person name="Deik A."/>
            <person name="Scott J."/>
            <person name="Pierce K.A."/>
            <person name="Xavier R.J."/>
            <person name="Alm E.J."/>
        </authorList>
    </citation>
    <scope>NUCLEOTIDE SEQUENCE [LARGE SCALE GENOMIC DNA]</scope>
    <source>
        <strain evidence="11 12">BIOML-A198</strain>
    </source>
</reference>
<dbReference type="Pfam" id="PF00367">
    <property type="entry name" value="PTS_EIIB"/>
    <property type="match status" value="1"/>
</dbReference>
<dbReference type="InterPro" id="IPR003352">
    <property type="entry name" value="PTS_EIIC"/>
</dbReference>
<dbReference type="RefSeq" id="WP_006784506.1">
    <property type="nucleotide sequence ID" value="NZ_CABJBH010000002.1"/>
</dbReference>
<dbReference type="FunFam" id="3.30.1360.60:FF:000001">
    <property type="entry name" value="PTS system glucose-specific IIBC component PtsG"/>
    <property type="match status" value="1"/>
</dbReference>
<keyword evidence="10" id="KW-0472">Membrane</keyword>
<name>A0A6A8SDN6_9FIRM</name>
<evidence type="ECO:0000256" key="7">
    <source>
        <dbReference type="ARBA" id="ARBA00022692"/>
    </source>
</evidence>
<comment type="caution">
    <text evidence="11">The sequence shown here is derived from an EMBL/GenBank/DDBJ whole genome shotgun (WGS) entry which is preliminary data.</text>
</comment>
<keyword evidence="2" id="KW-0813">Transport</keyword>
<dbReference type="Proteomes" id="UP000487649">
    <property type="component" value="Unassembled WGS sequence"/>
</dbReference>
<dbReference type="PANTHER" id="PTHR30175">
    <property type="entry name" value="PHOSPHOTRANSFERASE SYSTEM TRANSPORT PROTEIN"/>
    <property type="match status" value="1"/>
</dbReference>
<dbReference type="InterPro" id="IPR001996">
    <property type="entry name" value="PTS_IIB_1"/>
</dbReference>
<keyword evidence="4 11" id="KW-0762">Sugar transport</keyword>
<dbReference type="InterPro" id="IPR018113">
    <property type="entry name" value="PTrfase_EIIB_Cys"/>
</dbReference>
<dbReference type="Pfam" id="PF02378">
    <property type="entry name" value="PTS_EIIC"/>
    <property type="match status" value="1"/>
</dbReference>
<keyword evidence="3" id="KW-1003">Cell membrane</keyword>
<evidence type="ECO:0000256" key="1">
    <source>
        <dbReference type="ARBA" id="ARBA00004651"/>
    </source>
</evidence>
<dbReference type="SUPFAM" id="SSF55604">
    <property type="entry name" value="Glucose permease domain IIB"/>
    <property type="match status" value="1"/>
</dbReference>
<dbReference type="GO" id="GO:0009401">
    <property type="term" value="P:phosphoenolpyruvate-dependent sugar phosphotransferase system"/>
    <property type="evidence" value="ECO:0007669"/>
    <property type="project" value="UniProtKB-KW"/>
</dbReference>
<protein>
    <submittedName>
        <fullName evidence="11">PTS sugar transporter</fullName>
    </submittedName>
</protein>
<keyword evidence="9" id="KW-1133">Transmembrane helix</keyword>
<dbReference type="AlphaFoldDB" id="A0A6A8SDN6"/>
<dbReference type="GO" id="GO:0005886">
    <property type="term" value="C:plasma membrane"/>
    <property type="evidence" value="ECO:0007669"/>
    <property type="project" value="UniProtKB-SubCell"/>
</dbReference>
<evidence type="ECO:0000256" key="5">
    <source>
        <dbReference type="ARBA" id="ARBA00022679"/>
    </source>
</evidence>
<comment type="subcellular location">
    <subcellularLocation>
        <location evidence="1">Cell membrane</location>
        <topology evidence="1">Multi-pass membrane protein</topology>
    </subcellularLocation>
</comment>
<dbReference type="InterPro" id="IPR013013">
    <property type="entry name" value="PTS_EIIC_1"/>
</dbReference>
<evidence type="ECO:0000313" key="12">
    <source>
        <dbReference type="Proteomes" id="UP000487649"/>
    </source>
</evidence>
<dbReference type="PROSITE" id="PS01035">
    <property type="entry name" value="PTS_EIIB_TYPE_1_CYS"/>
    <property type="match status" value="1"/>
</dbReference>
<evidence type="ECO:0000256" key="3">
    <source>
        <dbReference type="ARBA" id="ARBA00022475"/>
    </source>
</evidence>
<gene>
    <name evidence="11" type="ORF">GMA92_02155</name>
</gene>
<dbReference type="GO" id="GO:0090589">
    <property type="term" value="F:protein-phosphocysteine-trehalose phosphotransferase system transporter activity"/>
    <property type="evidence" value="ECO:0007669"/>
    <property type="project" value="TreeGrafter"/>
</dbReference>
<evidence type="ECO:0000256" key="4">
    <source>
        <dbReference type="ARBA" id="ARBA00022597"/>
    </source>
</evidence>
<proteinExistence type="predicted"/>
<dbReference type="CDD" id="cd00212">
    <property type="entry name" value="PTS_IIB_glc"/>
    <property type="match status" value="1"/>
</dbReference>
<accession>A0A6A8SDN6</accession>
<dbReference type="InterPro" id="IPR036878">
    <property type="entry name" value="Glu_permease_IIB"/>
</dbReference>
<sequence length="477" mass="50691">MSNKKEIYQKISEELLTLIGGKENIQGVAHCATRLRIVLVDNSLADLDQIGQLELVKGVFVAGDQLQIIFGAGTVNNVYDVFTEVSGTERMSLGDVKAQSVQKQNAFQKAIKSLSDVFVDIIPGLLAAALLMGLTGLLGQEGIFGPQSVIEMFPSLAGINRFLSICSTGIFTILPMLVVYSATRRYGGTPVLGLVIGAIMLHPDLANAYSVGNGTVDPEVINIFGLNVELVAFQGGIIIALMMGFITAKLDIFFNKKIPDMVKLFFAPLATVVIAAFLLFTVIGPLGRALADIITYSLLWATTNLGIFGFMLFAGIQQIIVITGIHHVIGAVEAQLIADTGRNFIMPLMSVALIAQGGAVLGFLLLNWKDAKVKQICISSFGSILFGISEPAIFGVTLKNKFPLIAGCLGATLGGAYVYLTHVTAIGFGATAIPGIAIVAAEGNGHLNYIFAHLIALSAGFIFTYVYGKVKVKREVA</sequence>
<evidence type="ECO:0000256" key="8">
    <source>
        <dbReference type="ARBA" id="ARBA00022777"/>
    </source>
</evidence>
<keyword evidence="8" id="KW-0418">Kinase</keyword>
<evidence type="ECO:0000256" key="2">
    <source>
        <dbReference type="ARBA" id="ARBA00022448"/>
    </source>
</evidence>
<dbReference type="PROSITE" id="PS51098">
    <property type="entry name" value="PTS_EIIB_TYPE_1"/>
    <property type="match status" value="1"/>
</dbReference>
<dbReference type="InterPro" id="IPR050558">
    <property type="entry name" value="PTS_Sugar-Specific_Components"/>
</dbReference>
<dbReference type="PROSITE" id="PS51103">
    <property type="entry name" value="PTS_EIIC_TYPE_1"/>
    <property type="match status" value="1"/>
</dbReference>
<evidence type="ECO:0000256" key="10">
    <source>
        <dbReference type="ARBA" id="ARBA00023136"/>
    </source>
</evidence>